<dbReference type="Proteomes" id="UP000237000">
    <property type="component" value="Unassembled WGS sequence"/>
</dbReference>
<feature type="compositionally biased region" description="Basic and acidic residues" evidence="1">
    <location>
        <begin position="92"/>
        <end position="109"/>
    </location>
</feature>
<reference evidence="3" key="1">
    <citation type="submission" date="2016-06" db="EMBL/GenBank/DDBJ databases">
        <title>Parallel loss of symbiosis genes in relatives of nitrogen-fixing non-legume Parasponia.</title>
        <authorList>
            <person name="Van Velzen R."/>
            <person name="Holmer R."/>
            <person name="Bu F."/>
            <person name="Rutten L."/>
            <person name="Van Zeijl A."/>
            <person name="Liu W."/>
            <person name="Santuari L."/>
            <person name="Cao Q."/>
            <person name="Sharma T."/>
            <person name="Shen D."/>
            <person name="Roswanjaya Y."/>
            <person name="Wardhani T."/>
            <person name="Kalhor M.S."/>
            <person name="Jansen J."/>
            <person name="Van den Hoogen J."/>
            <person name="Gungor B."/>
            <person name="Hartog M."/>
            <person name="Hontelez J."/>
            <person name="Verver J."/>
            <person name="Yang W.-C."/>
            <person name="Schijlen E."/>
            <person name="Repin R."/>
            <person name="Schilthuizen M."/>
            <person name="Schranz E."/>
            <person name="Heidstra R."/>
            <person name="Miyata K."/>
            <person name="Fedorova E."/>
            <person name="Kohlen W."/>
            <person name="Bisseling T."/>
            <person name="Smit S."/>
            <person name="Geurts R."/>
        </authorList>
    </citation>
    <scope>NUCLEOTIDE SEQUENCE [LARGE SCALE GENOMIC DNA]</scope>
    <source>
        <strain evidence="3">cv. RG33-2</strain>
    </source>
</reference>
<dbReference type="InParanoid" id="A0A2P5FKK6"/>
<feature type="region of interest" description="Disordered" evidence="1">
    <location>
        <begin position="92"/>
        <end position="122"/>
    </location>
</feature>
<dbReference type="EMBL" id="JXTC01000025">
    <property type="protein sequence ID" value="PON98319.1"/>
    <property type="molecule type" value="Genomic_DNA"/>
</dbReference>
<evidence type="ECO:0000256" key="1">
    <source>
        <dbReference type="SAM" id="MobiDB-lite"/>
    </source>
</evidence>
<evidence type="ECO:0000313" key="2">
    <source>
        <dbReference type="EMBL" id="PON98319.1"/>
    </source>
</evidence>
<keyword evidence="3" id="KW-1185">Reference proteome</keyword>
<sequence>MERKRLTNMDPQTTSHRTILTSHNREKAGHLAGVLKTDGKGEQLAKLSRLESSMSTIPATELELELAPTGRGRHCDRASAQLRLSYRMTETELEHAKTEQELELGHSAREDDDDATLPERGQ</sequence>
<accession>A0A2P5FKK6</accession>
<protein>
    <submittedName>
        <fullName evidence="2">Uncharacterized protein</fullName>
    </submittedName>
</protein>
<evidence type="ECO:0000313" key="3">
    <source>
        <dbReference type="Proteomes" id="UP000237000"/>
    </source>
</evidence>
<dbReference type="AlphaFoldDB" id="A0A2P5FKK6"/>
<name>A0A2P5FKK6_TREOI</name>
<organism evidence="2 3">
    <name type="scientific">Trema orientale</name>
    <name type="common">Charcoal tree</name>
    <name type="synonym">Celtis orientalis</name>
    <dbReference type="NCBI Taxonomy" id="63057"/>
    <lineage>
        <taxon>Eukaryota</taxon>
        <taxon>Viridiplantae</taxon>
        <taxon>Streptophyta</taxon>
        <taxon>Embryophyta</taxon>
        <taxon>Tracheophyta</taxon>
        <taxon>Spermatophyta</taxon>
        <taxon>Magnoliopsida</taxon>
        <taxon>eudicotyledons</taxon>
        <taxon>Gunneridae</taxon>
        <taxon>Pentapetalae</taxon>
        <taxon>rosids</taxon>
        <taxon>fabids</taxon>
        <taxon>Rosales</taxon>
        <taxon>Cannabaceae</taxon>
        <taxon>Trema</taxon>
    </lineage>
</organism>
<proteinExistence type="predicted"/>
<comment type="caution">
    <text evidence="2">The sequence shown here is derived from an EMBL/GenBank/DDBJ whole genome shotgun (WGS) entry which is preliminary data.</text>
</comment>
<gene>
    <name evidence="2" type="ORF">TorRG33x02_058940</name>
</gene>